<accession>A0A6I8VVI0</accession>
<name>A0A6I8VVI0_DROPS</name>
<protein>
    <submittedName>
        <fullName evidence="3">Uncharacterized protein</fullName>
    </submittedName>
</protein>
<evidence type="ECO:0000313" key="2">
    <source>
        <dbReference type="Proteomes" id="UP000001819"/>
    </source>
</evidence>
<keyword evidence="1" id="KW-0812">Transmembrane</keyword>
<evidence type="ECO:0000313" key="3">
    <source>
        <dbReference type="RefSeq" id="XP_033235095.1"/>
    </source>
</evidence>
<reference evidence="2" key="1">
    <citation type="submission" date="2024-06" db="UniProtKB">
        <authorList>
            <consortium name="RefSeq"/>
        </authorList>
    </citation>
    <scope>NUCLEOTIDE SEQUENCE [LARGE SCALE GENOMIC DNA]</scope>
    <source>
        <strain evidence="2">MV2-25</strain>
    </source>
</reference>
<dbReference type="AlphaFoldDB" id="A0A6I8VVI0"/>
<evidence type="ECO:0000256" key="1">
    <source>
        <dbReference type="SAM" id="Phobius"/>
    </source>
</evidence>
<gene>
    <name evidence="3" type="primary">LOC117183786</name>
</gene>
<organism evidence="2 3">
    <name type="scientific">Drosophila pseudoobscura pseudoobscura</name>
    <name type="common">Fruit fly</name>
    <dbReference type="NCBI Taxonomy" id="46245"/>
    <lineage>
        <taxon>Eukaryota</taxon>
        <taxon>Metazoa</taxon>
        <taxon>Ecdysozoa</taxon>
        <taxon>Arthropoda</taxon>
        <taxon>Hexapoda</taxon>
        <taxon>Insecta</taxon>
        <taxon>Pterygota</taxon>
        <taxon>Neoptera</taxon>
        <taxon>Endopterygota</taxon>
        <taxon>Diptera</taxon>
        <taxon>Brachycera</taxon>
        <taxon>Muscomorpha</taxon>
        <taxon>Ephydroidea</taxon>
        <taxon>Drosophilidae</taxon>
        <taxon>Drosophila</taxon>
        <taxon>Sophophora</taxon>
    </lineage>
</organism>
<reference evidence="3" key="2">
    <citation type="submission" date="2025-08" db="UniProtKB">
        <authorList>
            <consortium name="RefSeq"/>
        </authorList>
    </citation>
    <scope>IDENTIFICATION</scope>
    <source>
        <strain evidence="3">MV-25-SWS-2005</strain>
        <tissue evidence="3">Whole body</tissue>
    </source>
</reference>
<dbReference type="InParanoid" id="A0A6I8VVI0"/>
<dbReference type="RefSeq" id="XP_033235095.1">
    <property type="nucleotide sequence ID" value="XM_033379204.1"/>
</dbReference>
<sequence length="114" mass="12913">MRTSVESGRPSSLNHTMDISLSYLPVNPASLVLIVLGISLLDYMFNCWSELNRNTAIGTNYKTSVNRCLASSSLFDRTWDAETPNGRICGLRHLQLRHRVKLMAGVKRRLDQDF</sequence>
<feature type="transmembrane region" description="Helical" evidence="1">
    <location>
        <begin position="21"/>
        <end position="45"/>
    </location>
</feature>
<keyword evidence="1" id="KW-1133">Transmembrane helix</keyword>
<dbReference type="Proteomes" id="UP000001819">
    <property type="component" value="Chromosome 3"/>
</dbReference>
<keyword evidence="1" id="KW-0472">Membrane</keyword>
<proteinExistence type="predicted"/>
<dbReference type="KEGG" id="dpo:117183786"/>
<keyword evidence="2" id="KW-1185">Reference proteome</keyword>